<dbReference type="InterPro" id="IPR041700">
    <property type="entry name" value="OMP_b-brl_3"/>
</dbReference>
<feature type="chain" id="PRO_5045988696" evidence="5">
    <location>
        <begin position="24"/>
        <end position="717"/>
    </location>
</feature>
<evidence type="ECO:0000259" key="7">
    <source>
        <dbReference type="Pfam" id="PF14905"/>
    </source>
</evidence>
<feature type="region of interest" description="Disordered" evidence="4">
    <location>
        <begin position="188"/>
        <end position="217"/>
    </location>
</feature>
<dbReference type="Pfam" id="PF14905">
    <property type="entry name" value="OMP_b-brl_3"/>
    <property type="match status" value="1"/>
</dbReference>
<organism evidence="8 9">
    <name type="scientific">Mucilaginibacter panaciglaebae</name>
    <dbReference type="NCBI Taxonomy" id="502331"/>
    <lineage>
        <taxon>Bacteria</taxon>
        <taxon>Pseudomonadati</taxon>
        <taxon>Bacteroidota</taxon>
        <taxon>Sphingobacteriia</taxon>
        <taxon>Sphingobacteriales</taxon>
        <taxon>Sphingobacteriaceae</taxon>
        <taxon>Mucilaginibacter</taxon>
    </lineage>
</organism>
<dbReference type="PANTHER" id="PTHR40980">
    <property type="entry name" value="PLUG DOMAIN-CONTAINING PROTEIN"/>
    <property type="match status" value="1"/>
</dbReference>
<sequence length="717" mass="78554">MKKLNLKTLFILLLMICSFTAFAQDKTLNEVSVKAQKTPIKQEADRITYEMQADPESKTSNVLEMLRKVPYVTLDANENIMLKGNTSFKILINGKPSSMAERDPKTILRSIPASTIQRIEVYTTPPAKYDAEGLGGVINIVTNKKLVDGYNGTVNFNGRFPGGPGVGTSFSAKAGKFGISAFGGGSLNDNPLTTNSNKRTATGASPSFLDQQGNNKSNGKNGYVGAELSYEIDSLNLISAQFNINGSGANGVGNQVSLLSGPLGIINGYYLQNHNSNSGDGLDASLNYQIGFKNIKNKLLTFSYRYWRYNNTSGANIATANRINYSTPDYNQDDTTSSSEQTAQVDFVQAFKKITVEAGVKAIFRKNSSDFNYNSFNTATNRFENNTALSNNYRSTQNILAAYNTWGYNARAFSLKAGLRVEQTFTNADFVSTSTAAQQRYLDVIPSIAFNLPINTLSSFNAGFSQRLKRPGINKLNPFVDRSNPNFETYGNPNLTSVVISDVRVGYSLSGKGNLNIGVFYDFGKGLDLPLSHYDPATNITYTTYKNNGDVKGLGNFVNINYPITKQLNFGTSCNLMFFSLTGDADGTVKTNHFTTLGIYNTLGYTFANGWRANANVDINGRNPTGLQGSTNGVINTGLSINKQLIKNQLVFSAAVRNPFNKYRYTITTTTGANFTQTQTDQSYFRNFTVSLNYNFGNLTNTVKKTKRSINNDDGVR</sequence>
<evidence type="ECO:0000313" key="9">
    <source>
        <dbReference type="Proteomes" id="UP001500841"/>
    </source>
</evidence>
<dbReference type="EMBL" id="BAABCV010000005">
    <property type="protein sequence ID" value="GAA4094135.1"/>
    <property type="molecule type" value="Genomic_DNA"/>
</dbReference>
<evidence type="ECO:0000256" key="3">
    <source>
        <dbReference type="ARBA" id="ARBA00023237"/>
    </source>
</evidence>
<keyword evidence="3" id="KW-0998">Cell outer membrane</keyword>
<keyword evidence="2" id="KW-0472">Membrane</keyword>
<evidence type="ECO:0000313" key="8">
    <source>
        <dbReference type="EMBL" id="GAA4094135.1"/>
    </source>
</evidence>
<feature type="signal peptide" evidence="5">
    <location>
        <begin position="1"/>
        <end position="23"/>
    </location>
</feature>
<comment type="caution">
    <text evidence="8">The sequence shown here is derived from an EMBL/GenBank/DDBJ whole genome shotgun (WGS) entry which is preliminary data.</text>
</comment>
<dbReference type="InterPro" id="IPR012910">
    <property type="entry name" value="Plug_dom"/>
</dbReference>
<gene>
    <name evidence="8" type="ORF">GCM10022392_15910</name>
</gene>
<protein>
    <submittedName>
        <fullName evidence="8">Outer membrane beta-barrel family protein</fullName>
    </submittedName>
</protein>
<dbReference type="SUPFAM" id="SSF56935">
    <property type="entry name" value="Porins"/>
    <property type="match status" value="1"/>
</dbReference>
<evidence type="ECO:0000259" key="6">
    <source>
        <dbReference type="Pfam" id="PF07715"/>
    </source>
</evidence>
<dbReference type="Pfam" id="PF07715">
    <property type="entry name" value="Plug"/>
    <property type="match status" value="1"/>
</dbReference>
<dbReference type="Proteomes" id="UP001500841">
    <property type="component" value="Unassembled WGS sequence"/>
</dbReference>
<keyword evidence="5" id="KW-0732">Signal</keyword>
<evidence type="ECO:0000256" key="1">
    <source>
        <dbReference type="ARBA" id="ARBA00004442"/>
    </source>
</evidence>
<dbReference type="Gene3D" id="2.40.170.20">
    <property type="entry name" value="TonB-dependent receptor, beta-barrel domain"/>
    <property type="match status" value="1"/>
</dbReference>
<dbReference type="PANTHER" id="PTHR40980:SF4">
    <property type="entry name" value="TONB-DEPENDENT RECEPTOR-LIKE BETA-BARREL DOMAIN-CONTAINING PROTEIN"/>
    <property type="match status" value="1"/>
</dbReference>
<dbReference type="Gene3D" id="2.170.130.10">
    <property type="entry name" value="TonB-dependent receptor, plug domain"/>
    <property type="match status" value="1"/>
</dbReference>
<comment type="subcellular location">
    <subcellularLocation>
        <location evidence="1">Cell outer membrane</location>
    </subcellularLocation>
</comment>
<name>A0ABP7WQA5_9SPHI</name>
<dbReference type="RefSeq" id="WP_345102688.1">
    <property type="nucleotide sequence ID" value="NZ_BAABCV010000005.1"/>
</dbReference>
<feature type="domain" description="Outer membrane protein beta-barrel" evidence="7">
    <location>
        <begin position="296"/>
        <end position="694"/>
    </location>
</feature>
<evidence type="ECO:0000256" key="5">
    <source>
        <dbReference type="SAM" id="SignalP"/>
    </source>
</evidence>
<feature type="compositionally biased region" description="Polar residues" evidence="4">
    <location>
        <begin position="188"/>
        <end position="212"/>
    </location>
</feature>
<proteinExistence type="predicted"/>
<evidence type="ECO:0000256" key="2">
    <source>
        <dbReference type="ARBA" id="ARBA00023136"/>
    </source>
</evidence>
<dbReference type="InterPro" id="IPR037066">
    <property type="entry name" value="Plug_dom_sf"/>
</dbReference>
<feature type="domain" description="TonB-dependent receptor plug" evidence="6">
    <location>
        <begin position="55"/>
        <end position="137"/>
    </location>
</feature>
<dbReference type="InterPro" id="IPR036942">
    <property type="entry name" value="Beta-barrel_TonB_sf"/>
</dbReference>
<evidence type="ECO:0000256" key="4">
    <source>
        <dbReference type="SAM" id="MobiDB-lite"/>
    </source>
</evidence>
<reference evidence="9" key="1">
    <citation type="journal article" date="2019" name="Int. J. Syst. Evol. Microbiol.">
        <title>The Global Catalogue of Microorganisms (GCM) 10K type strain sequencing project: providing services to taxonomists for standard genome sequencing and annotation.</title>
        <authorList>
            <consortium name="The Broad Institute Genomics Platform"/>
            <consortium name="The Broad Institute Genome Sequencing Center for Infectious Disease"/>
            <person name="Wu L."/>
            <person name="Ma J."/>
        </authorList>
    </citation>
    <scope>NUCLEOTIDE SEQUENCE [LARGE SCALE GENOMIC DNA]</scope>
    <source>
        <strain evidence="9">JCM 17085</strain>
    </source>
</reference>
<keyword evidence="9" id="KW-1185">Reference proteome</keyword>
<accession>A0ABP7WQA5</accession>